<accession>A0A4R3NV32</accession>
<gene>
    <name evidence="2" type="ORF">EDC90_1005128</name>
</gene>
<dbReference type="CDD" id="cd04301">
    <property type="entry name" value="NAT_SF"/>
    <property type="match status" value="1"/>
</dbReference>
<dbReference type="Proteomes" id="UP000295097">
    <property type="component" value="Unassembled WGS sequence"/>
</dbReference>
<proteinExistence type="predicted"/>
<dbReference type="PROSITE" id="PS51186">
    <property type="entry name" value="GNAT"/>
    <property type="match status" value="1"/>
</dbReference>
<dbReference type="SUPFAM" id="SSF55729">
    <property type="entry name" value="Acyl-CoA N-acyltransferases (Nat)"/>
    <property type="match status" value="1"/>
</dbReference>
<dbReference type="InterPro" id="IPR016181">
    <property type="entry name" value="Acyl_CoA_acyltransferase"/>
</dbReference>
<dbReference type="Pfam" id="PF00583">
    <property type="entry name" value="Acetyltransf_1"/>
    <property type="match status" value="1"/>
</dbReference>
<dbReference type="Gene3D" id="3.40.630.30">
    <property type="match status" value="1"/>
</dbReference>
<evidence type="ECO:0000259" key="1">
    <source>
        <dbReference type="PROSITE" id="PS51186"/>
    </source>
</evidence>
<protein>
    <submittedName>
        <fullName evidence="2">Putative GNAT family acetyltransferase</fullName>
    </submittedName>
</protein>
<evidence type="ECO:0000313" key="2">
    <source>
        <dbReference type="EMBL" id="TCT42113.1"/>
    </source>
</evidence>
<organism evidence="2 3">
    <name type="scientific">Martelella mediterranea</name>
    <dbReference type="NCBI Taxonomy" id="293089"/>
    <lineage>
        <taxon>Bacteria</taxon>
        <taxon>Pseudomonadati</taxon>
        <taxon>Pseudomonadota</taxon>
        <taxon>Alphaproteobacteria</taxon>
        <taxon>Hyphomicrobiales</taxon>
        <taxon>Aurantimonadaceae</taxon>
        <taxon>Martelella</taxon>
    </lineage>
</organism>
<name>A0A4R3NV32_9HYPH</name>
<dbReference type="EMBL" id="SMAR01000005">
    <property type="protein sequence ID" value="TCT42113.1"/>
    <property type="molecule type" value="Genomic_DNA"/>
</dbReference>
<keyword evidence="2" id="KW-0808">Transferase</keyword>
<dbReference type="GO" id="GO:0016747">
    <property type="term" value="F:acyltransferase activity, transferring groups other than amino-acyl groups"/>
    <property type="evidence" value="ECO:0007669"/>
    <property type="project" value="InterPro"/>
</dbReference>
<reference evidence="2 3" key="1">
    <citation type="submission" date="2019-03" db="EMBL/GenBank/DDBJ databases">
        <title>Freshwater and sediment microbial communities from various areas in North America, analyzing microbe dynamics in response to fracking.</title>
        <authorList>
            <person name="Lamendella R."/>
        </authorList>
    </citation>
    <scope>NUCLEOTIDE SEQUENCE [LARGE SCALE GENOMIC DNA]</scope>
    <source>
        <strain evidence="2 3">175.2</strain>
    </source>
</reference>
<dbReference type="InterPro" id="IPR000182">
    <property type="entry name" value="GNAT_dom"/>
</dbReference>
<sequence length="290" mass="31763">MVAVRPLRSLDKDLLVSFLSAYAESSMFLLSNLAADGIENPHLRYGGDYWGAFDEAHDLIGVAAHYSNGNVIVQLPEPSGRQAVLTALRQHMTRPVAGVIGPDAEVVDALRVLDPGPIGFAINRGETLFSLSVGRLAMPAPRPEHVSVTHWSNVDQELLHAWLLVYRREAMGQKPTSALEKAVAAEVRDPDALERFVLLVNDVPVALAGFNARLPEMLQLGSVFTPPEHRSRGYARYLIGQMLHTSFGQGVKKVILFTNDLAAERAYRSLGFAPIGDYRLAIFNEPTSLT</sequence>
<keyword evidence="3" id="KW-1185">Reference proteome</keyword>
<evidence type="ECO:0000313" key="3">
    <source>
        <dbReference type="Proteomes" id="UP000295097"/>
    </source>
</evidence>
<dbReference type="AlphaFoldDB" id="A0A4R3NV32"/>
<feature type="domain" description="N-acetyltransferase" evidence="1">
    <location>
        <begin position="149"/>
        <end position="290"/>
    </location>
</feature>
<comment type="caution">
    <text evidence="2">The sequence shown here is derived from an EMBL/GenBank/DDBJ whole genome shotgun (WGS) entry which is preliminary data.</text>
</comment>